<evidence type="ECO:0000313" key="4">
    <source>
        <dbReference type="Proteomes" id="UP001596045"/>
    </source>
</evidence>
<comment type="caution">
    <text evidence="3">The sequence shown here is derived from an EMBL/GenBank/DDBJ whole genome shotgun (WGS) entry which is preliminary data.</text>
</comment>
<sequence>MIRISRRLLECCLVLCGAIAACDASALNVYSVGPANLIRRLADDFRQQTGIPVTVYQGDTGQVLQRLQQESADPQADVVIIGSWRSAAELSAKGALLPNRPAGSEHIPAQYRTPTYVAQGLATLAIVWRVDSGTPRPQDWSDLVAPAFLDRIATVDPANSGSSLDLIAAWEANSGSEVWDLLKKLKQNGMVSAGSNAQAMATVIRGDKAALFAVADHTALEDKAGGAPIEVIFPKSGTIATARPVMILKTTKAPDDAKRFVDFLLSPAGQRRAAAQYIIPARDDVAPIRPPLDAIKLLPTPADGAEKPGRAALLKRFSELFTR</sequence>
<dbReference type="Pfam" id="PF13531">
    <property type="entry name" value="SBP_bac_11"/>
    <property type="match status" value="1"/>
</dbReference>
<feature type="signal peptide" evidence="2">
    <location>
        <begin position="1"/>
        <end position="26"/>
    </location>
</feature>
<dbReference type="Proteomes" id="UP001596045">
    <property type="component" value="Unassembled WGS sequence"/>
</dbReference>
<evidence type="ECO:0000256" key="1">
    <source>
        <dbReference type="ARBA" id="ARBA00022729"/>
    </source>
</evidence>
<accession>A0ABW0MBA4</accession>
<dbReference type="PROSITE" id="PS51257">
    <property type="entry name" value="PROKAR_LIPOPROTEIN"/>
    <property type="match status" value="1"/>
</dbReference>
<protein>
    <submittedName>
        <fullName evidence="3">Extracellular solute-binding protein</fullName>
    </submittedName>
</protein>
<keyword evidence="1 2" id="KW-0732">Signal</keyword>
<gene>
    <name evidence="3" type="ORF">ACFPM8_11150</name>
</gene>
<reference evidence="4" key="1">
    <citation type="journal article" date="2019" name="Int. J. Syst. Evol. Microbiol.">
        <title>The Global Catalogue of Microorganisms (GCM) 10K type strain sequencing project: providing services to taxonomists for standard genome sequencing and annotation.</title>
        <authorList>
            <consortium name="The Broad Institute Genomics Platform"/>
            <consortium name="The Broad Institute Genome Sequencing Center for Infectious Disease"/>
            <person name="Wu L."/>
            <person name="Ma J."/>
        </authorList>
    </citation>
    <scope>NUCLEOTIDE SEQUENCE [LARGE SCALE GENOMIC DNA]</scope>
    <source>
        <strain evidence="4">JCM 17066</strain>
    </source>
</reference>
<dbReference type="Gene3D" id="3.40.190.10">
    <property type="entry name" value="Periplasmic binding protein-like II"/>
    <property type="match status" value="2"/>
</dbReference>
<dbReference type="PIRSF" id="PIRSF002825">
    <property type="entry name" value="CfbpA"/>
    <property type="match status" value="1"/>
</dbReference>
<evidence type="ECO:0000256" key="2">
    <source>
        <dbReference type="SAM" id="SignalP"/>
    </source>
</evidence>
<keyword evidence="4" id="KW-1185">Reference proteome</keyword>
<name>A0ABW0MBA4_9BURK</name>
<proteinExistence type="predicted"/>
<organism evidence="3 4">
    <name type="scientific">Paraherbaspirillum soli</name>
    <dbReference type="NCBI Taxonomy" id="631222"/>
    <lineage>
        <taxon>Bacteria</taxon>
        <taxon>Pseudomonadati</taxon>
        <taxon>Pseudomonadota</taxon>
        <taxon>Betaproteobacteria</taxon>
        <taxon>Burkholderiales</taxon>
        <taxon>Oxalobacteraceae</taxon>
        <taxon>Paraherbaspirillum</taxon>
    </lineage>
</organism>
<dbReference type="PANTHER" id="PTHR30006:SF2">
    <property type="entry name" value="ABC TRANSPORTER SUBSTRATE-BINDING PROTEIN"/>
    <property type="match status" value="1"/>
</dbReference>
<dbReference type="SUPFAM" id="SSF53850">
    <property type="entry name" value="Periplasmic binding protein-like II"/>
    <property type="match status" value="1"/>
</dbReference>
<feature type="chain" id="PRO_5045181313" evidence="2">
    <location>
        <begin position="27"/>
        <end position="323"/>
    </location>
</feature>
<dbReference type="InterPro" id="IPR026045">
    <property type="entry name" value="Ferric-bd"/>
</dbReference>
<dbReference type="PANTHER" id="PTHR30006">
    <property type="entry name" value="THIAMINE-BINDING PERIPLASMIC PROTEIN-RELATED"/>
    <property type="match status" value="1"/>
</dbReference>
<dbReference type="RefSeq" id="WP_378997616.1">
    <property type="nucleotide sequence ID" value="NZ_JBHSMT010000014.1"/>
</dbReference>
<evidence type="ECO:0000313" key="3">
    <source>
        <dbReference type="EMBL" id="MFC5474512.1"/>
    </source>
</evidence>
<dbReference type="EMBL" id="JBHSMT010000014">
    <property type="protein sequence ID" value="MFC5474512.1"/>
    <property type="molecule type" value="Genomic_DNA"/>
</dbReference>